<dbReference type="PANTHER" id="PTHR30023">
    <property type="entry name" value="D-ALANYL-D-ALANINE CARBOXYPEPTIDASE"/>
    <property type="match status" value="1"/>
</dbReference>
<reference evidence="4" key="1">
    <citation type="submission" date="2016-10" db="EMBL/GenBank/DDBJ databases">
        <authorList>
            <person name="Varghese N."/>
            <person name="Submissions S."/>
        </authorList>
    </citation>
    <scope>NUCLEOTIDE SEQUENCE [LARGE SCALE GENOMIC DNA]</scope>
    <source>
        <strain evidence="4">DSM 26471</strain>
    </source>
</reference>
<evidence type="ECO:0000256" key="2">
    <source>
        <dbReference type="ARBA" id="ARBA00022801"/>
    </source>
</evidence>
<organism evidence="3 4">
    <name type="scientific">Celeribacter neptunius</name>
    <dbReference type="NCBI Taxonomy" id="588602"/>
    <lineage>
        <taxon>Bacteria</taxon>
        <taxon>Pseudomonadati</taxon>
        <taxon>Pseudomonadota</taxon>
        <taxon>Alphaproteobacteria</taxon>
        <taxon>Rhodobacterales</taxon>
        <taxon>Roseobacteraceae</taxon>
        <taxon>Celeribacter</taxon>
    </lineage>
</organism>
<keyword evidence="2" id="KW-0378">Hydrolase</keyword>
<keyword evidence="3" id="KW-0645">Protease</keyword>
<dbReference type="NCBIfam" id="TIGR00666">
    <property type="entry name" value="PBP4"/>
    <property type="match status" value="1"/>
</dbReference>
<dbReference type="RefSeq" id="WP_090061799.1">
    <property type="nucleotide sequence ID" value="NZ_FORH01000007.1"/>
</dbReference>
<dbReference type="STRING" id="588602.SAMN04487991_3297"/>
<dbReference type="GO" id="GO:0006508">
    <property type="term" value="P:proteolysis"/>
    <property type="evidence" value="ECO:0007669"/>
    <property type="project" value="InterPro"/>
</dbReference>
<evidence type="ECO:0000256" key="1">
    <source>
        <dbReference type="ARBA" id="ARBA00006096"/>
    </source>
</evidence>
<dbReference type="GO" id="GO:0004185">
    <property type="term" value="F:serine-type carboxypeptidase activity"/>
    <property type="evidence" value="ECO:0007669"/>
    <property type="project" value="InterPro"/>
</dbReference>
<gene>
    <name evidence="3" type="ORF">SAMN04487991_3297</name>
</gene>
<dbReference type="PRINTS" id="PR00922">
    <property type="entry name" value="DADACBPTASE3"/>
</dbReference>
<dbReference type="InterPro" id="IPR000667">
    <property type="entry name" value="Peptidase_S13"/>
</dbReference>
<dbReference type="SUPFAM" id="SSF56601">
    <property type="entry name" value="beta-lactamase/transpeptidase-like"/>
    <property type="match status" value="1"/>
</dbReference>
<dbReference type="GO" id="GO:0000270">
    <property type="term" value="P:peptidoglycan metabolic process"/>
    <property type="evidence" value="ECO:0007669"/>
    <property type="project" value="TreeGrafter"/>
</dbReference>
<evidence type="ECO:0000313" key="4">
    <source>
        <dbReference type="Proteomes" id="UP000199630"/>
    </source>
</evidence>
<sequence length="510" mass="54028">MSEDGHIGINRHRISRRGALGLLLGGAAQLGLARGALAEGLMASPLPVPRPEGLFKQSLPSSEELVAAARLSGQVSFAVADAATGESLETRDPLMRLPPASVAKTVTSLYALEHLGAGYRFATRVLRSGPVVDGVLEGDLILLGGGDPTLDTDALAALAQQLVSAGITRVSGRFLVDDSALPRIDQIDGQQTEYAGYNPTISGLNLNYNRVHFEWRRQGESYSLKMDARATNHAPDVRISHMQLASRDLPVFDHEPGKGRDEWTVARSALGNGGARWLPVRLPALYAAEVFQLLAGSAGLRLPQGQRGTMPADAIEMARIDSAPLRDIVRDMLKYSTNLTAEVIGLAASRARGGAPDTLAASAGAMSAWARETLGMRHIAFVDHSGLGADSQVSVADLVTLLTAPGVETVLAPLMKPIRMLDEKGNLLENSPVSVHAKTGTLDFVSNLAGYADLPDGRRLAFAVIAADVPAREAAKAQGAEIPKGARSFNGRAKRLQQALIQRWGAFYAA</sequence>
<name>A0A1I3VBF7_9RHOB</name>
<dbReference type="Proteomes" id="UP000199630">
    <property type="component" value="Unassembled WGS sequence"/>
</dbReference>
<proteinExistence type="inferred from homology"/>
<keyword evidence="3" id="KW-0121">Carboxypeptidase</keyword>
<dbReference type="Gene3D" id="3.50.80.20">
    <property type="entry name" value="D-Ala-D-Ala carboxypeptidase C, peptidase S13"/>
    <property type="match status" value="1"/>
</dbReference>
<dbReference type="InterPro" id="IPR012338">
    <property type="entry name" value="Beta-lactam/transpept-like"/>
</dbReference>
<dbReference type="EMBL" id="FORH01000007">
    <property type="protein sequence ID" value="SFJ92698.1"/>
    <property type="molecule type" value="Genomic_DNA"/>
</dbReference>
<dbReference type="Pfam" id="PF02113">
    <property type="entry name" value="Peptidase_S13"/>
    <property type="match status" value="1"/>
</dbReference>
<keyword evidence="4" id="KW-1185">Reference proteome</keyword>
<dbReference type="OrthoDB" id="5372081at2"/>
<comment type="similarity">
    <text evidence="1">Belongs to the peptidase S13 family.</text>
</comment>
<dbReference type="AlphaFoldDB" id="A0A1I3VBF7"/>
<accession>A0A1I3VBF7</accession>
<dbReference type="PANTHER" id="PTHR30023:SF0">
    <property type="entry name" value="PENICILLIN-SENSITIVE CARBOXYPEPTIDASE A"/>
    <property type="match status" value="1"/>
</dbReference>
<evidence type="ECO:0000313" key="3">
    <source>
        <dbReference type="EMBL" id="SFJ92698.1"/>
    </source>
</evidence>
<protein>
    <submittedName>
        <fullName evidence="3">D-alanyl-D-alanine carboxypeptidase / D-alanyl-D-alanine-endopeptidase (Penicillin-binding protein 4)</fullName>
    </submittedName>
</protein>
<dbReference type="Gene3D" id="3.40.710.10">
    <property type="entry name" value="DD-peptidase/beta-lactamase superfamily"/>
    <property type="match status" value="2"/>
</dbReference>